<dbReference type="Proteomes" id="UP001157938">
    <property type="component" value="Unassembled WGS sequence"/>
</dbReference>
<comment type="caution">
    <text evidence="4">The sequence shown here is derived from an EMBL/GenBank/DDBJ whole genome shotgun (WGS) entry which is preliminary data.</text>
</comment>
<dbReference type="PROSITE" id="PS00108">
    <property type="entry name" value="PROTEIN_KINASE_ST"/>
    <property type="match status" value="1"/>
</dbReference>
<evidence type="ECO:0000313" key="5">
    <source>
        <dbReference type="Proteomes" id="UP001157938"/>
    </source>
</evidence>
<feature type="chain" id="PRO_5047199112" description="Protein kinase domain-containing protein" evidence="2">
    <location>
        <begin position="19"/>
        <end position="546"/>
    </location>
</feature>
<reference evidence="4 5" key="1">
    <citation type="submission" date="2021-11" db="EMBL/GenBank/DDBJ databases">
        <authorList>
            <person name="Islam A."/>
            <person name="Islam S."/>
            <person name="Flora M.S."/>
            <person name="Rahman M."/>
            <person name="Ziaur R.M."/>
            <person name="Epstein J.H."/>
            <person name="Hassan M."/>
            <person name="Klassen M."/>
            <person name="Woodard K."/>
            <person name="Webb A."/>
            <person name="Webby R.J."/>
            <person name="El Zowalaty M.E."/>
        </authorList>
    </citation>
    <scope>NUCLEOTIDE SEQUENCE [LARGE SCALE GENOMIC DNA]</scope>
    <source>
        <strain evidence="4">Pf1</strain>
    </source>
</reference>
<keyword evidence="1" id="KW-0812">Transmembrane</keyword>
<dbReference type="Gene3D" id="3.30.200.20">
    <property type="entry name" value="Phosphorylase Kinase, domain 1"/>
    <property type="match status" value="1"/>
</dbReference>
<gene>
    <name evidence="4" type="ORF">PFR001_LOCUS2712</name>
</gene>
<evidence type="ECO:0000256" key="1">
    <source>
        <dbReference type="SAM" id="Phobius"/>
    </source>
</evidence>
<dbReference type="InterPro" id="IPR000719">
    <property type="entry name" value="Prot_kinase_dom"/>
</dbReference>
<feature type="domain" description="Protein kinase" evidence="3">
    <location>
        <begin position="230"/>
        <end position="542"/>
    </location>
</feature>
<keyword evidence="1" id="KW-1133">Transmembrane helix</keyword>
<evidence type="ECO:0000313" key="4">
    <source>
        <dbReference type="EMBL" id="CAH0487135.1"/>
    </source>
</evidence>
<name>A0ABN8BZ48_9STRA</name>
<dbReference type="InterPro" id="IPR051681">
    <property type="entry name" value="Ser/Thr_Kinases-Pseudokinases"/>
</dbReference>
<evidence type="ECO:0000259" key="3">
    <source>
        <dbReference type="PROSITE" id="PS50011"/>
    </source>
</evidence>
<feature type="signal peptide" evidence="2">
    <location>
        <begin position="1"/>
        <end position="18"/>
    </location>
</feature>
<dbReference type="InterPro" id="IPR008271">
    <property type="entry name" value="Ser/Thr_kinase_AS"/>
</dbReference>
<accession>A0ABN8BZ48</accession>
<dbReference type="Gene3D" id="1.10.510.10">
    <property type="entry name" value="Transferase(Phosphotransferase) domain 1"/>
    <property type="match status" value="1"/>
</dbReference>
<dbReference type="EMBL" id="CAKLBC010000599">
    <property type="protein sequence ID" value="CAH0487135.1"/>
    <property type="molecule type" value="Genomic_DNA"/>
</dbReference>
<protein>
    <recommendedName>
        <fullName evidence="3">Protein kinase domain-containing protein</fullName>
    </recommendedName>
</protein>
<dbReference type="SMART" id="SM00220">
    <property type="entry name" value="S_TKc"/>
    <property type="match status" value="1"/>
</dbReference>
<keyword evidence="5" id="KW-1185">Reference proteome</keyword>
<dbReference type="SUPFAM" id="SSF56112">
    <property type="entry name" value="Protein kinase-like (PK-like)"/>
    <property type="match status" value="1"/>
</dbReference>
<organism evidence="4 5">
    <name type="scientific">Peronospora farinosa</name>
    <dbReference type="NCBI Taxonomy" id="134698"/>
    <lineage>
        <taxon>Eukaryota</taxon>
        <taxon>Sar</taxon>
        <taxon>Stramenopiles</taxon>
        <taxon>Oomycota</taxon>
        <taxon>Peronosporomycetes</taxon>
        <taxon>Peronosporales</taxon>
        <taxon>Peronosporaceae</taxon>
        <taxon>Peronospora</taxon>
    </lineage>
</organism>
<feature type="transmembrane region" description="Helical" evidence="1">
    <location>
        <begin position="197"/>
        <end position="221"/>
    </location>
</feature>
<keyword evidence="2" id="KW-0732">Signal</keyword>
<evidence type="ECO:0000256" key="2">
    <source>
        <dbReference type="SAM" id="SignalP"/>
    </source>
</evidence>
<dbReference type="PROSITE" id="PS50011">
    <property type="entry name" value="PROTEIN_KINASE_DOM"/>
    <property type="match status" value="1"/>
</dbReference>
<dbReference type="PANTHER" id="PTHR44329">
    <property type="entry name" value="SERINE/THREONINE-PROTEIN KINASE TNNI3K-RELATED"/>
    <property type="match status" value="1"/>
</dbReference>
<sequence length="546" mass="59822">MAMASLLMTPLIAINLIAKELYSGSHCAGTPNVLKMVEAESCDAEACTAHDLGGYTLFVAVSCNVIDRFKYTKDRFKGNDYVMMEEYSEAGCQKLVQTTVYPTSGVCERSSAVANESNIVRLYENGAAAVLNFESGDCGSPPSQEFQLNHDEISNGDCIQERYRFYTSLKSKKTDYSSSTYFSESNQLKDSLDDDGLSGGVVVTIVAGVVACVGILAYATFRFIRHRYDNNLQKDTGIAALAASYAGYPTPESALNAITLGSESSHSQDNTITEEKIRGRSGANGLWDDEIIVTARVPREKNSQMRKSISHLNDFLAEVKLMATLNHERIVHFVGVAWDSLTDLCVLSEYMEGGDLRILLKNCEDEHTPLGFDRSKATIALHVAHSLTYLHSLSPPVLHRDLKSKNILLTSQLDAKLTDFGVSRERSDFTMTGGVGSSRWMAPEVMMGDRYDDKADMFSFGVVLAELDQHLLPYANSKDKSNSGRAMPDLAILQLVASGKLRIEFSLGTPKAIRDLGMACVSIDPKDRPSAADALYKLHTILARGL</sequence>
<dbReference type="Pfam" id="PF00069">
    <property type="entry name" value="Pkinase"/>
    <property type="match status" value="1"/>
</dbReference>
<keyword evidence="1" id="KW-0472">Membrane</keyword>
<dbReference type="InterPro" id="IPR011009">
    <property type="entry name" value="Kinase-like_dom_sf"/>
</dbReference>
<proteinExistence type="predicted"/>
<dbReference type="PANTHER" id="PTHR44329:SF214">
    <property type="entry name" value="PROTEIN KINASE DOMAIN-CONTAINING PROTEIN"/>
    <property type="match status" value="1"/>
</dbReference>